<dbReference type="InterPro" id="IPR024344">
    <property type="entry name" value="MDMPI_metal-binding"/>
</dbReference>
<sequence>MTARVPPAGAPNGAERWLRALRASSERLSGAAGTLTKAELERPSMAAGWSVAAVLSHLGSAAEICANLLERGIAGDERGPVRKELEPVWERWNALPPLAQREAWRAADARHLGLLGSLGRREHESVRVPYFAGLLSVPNYIGYRLSEQSLHAWDVEAALHPGKAIPAPEVALLWERLDLVATRFRNPGTLLRLAPAQLTVALTDPARTLLLDLGAELHLYPCEPSRPVGAVTGTAEAVLRLVYGRNRLEDDVRVSGALALDDLRSLFPGF</sequence>
<dbReference type="AlphaFoldDB" id="A0A919GPP9"/>
<dbReference type="RefSeq" id="WP_189938851.1">
    <property type="nucleotide sequence ID" value="NZ_BNCD01000037.1"/>
</dbReference>
<dbReference type="InterPro" id="IPR017517">
    <property type="entry name" value="Maleyloyr_isom"/>
</dbReference>
<organism evidence="2 3">
    <name type="scientific">Streptomyces sulfonofaciens</name>
    <dbReference type="NCBI Taxonomy" id="68272"/>
    <lineage>
        <taxon>Bacteria</taxon>
        <taxon>Bacillati</taxon>
        <taxon>Actinomycetota</taxon>
        <taxon>Actinomycetes</taxon>
        <taxon>Kitasatosporales</taxon>
        <taxon>Streptomycetaceae</taxon>
        <taxon>Streptomyces</taxon>
    </lineage>
</organism>
<evidence type="ECO:0000313" key="3">
    <source>
        <dbReference type="Proteomes" id="UP000603708"/>
    </source>
</evidence>
<keyword evidence="3" id="KW-1185">Reference proteome</keyword>
<dbReference type="SUPFAM" id="SSF109854">
    <property type="entry name" value="DinB/YfiT-like putative metalloenzymes"/>
    <property type="match status" value="1"/>
</dbReference>
<reference evidence="2" key="1">
    <citation type="journal article" date="2014" name="Int. J. Syst. Evol. Microbiol.">
        <title>Complete genome sequence of Corynebacterium casei LMG S-19264T (=DSM 44701T), isolated from a smear-ripened cheese.</title>
        <authorList>
            <consortium name="US DOE Joint Genome Institute (JGI-PGF)"/>
            <person name="Walter F."/>
            <person name="Albersmeier A."/>
            <person name="Kalinowski J."/>
            <person name="Ruckert C."/>
        </authorList>
    </citation>
    <scope>NUCLEOTIDE SEQUENCE</scope>
    <source>
        <strain evidence="2">JCM 5069</strain>
    </source>
</reference>
<dbReference type="EMBL" id="BNCD01000037">
    <property type="protein sequence ID" value="GHH88477.1"/>
    <property type="molecule type" value="Genomic_DNA"/>
</dbReference>
<feature type="domain" description="Mycothiol-dependent maleylpyruvate isomerase metal-binding" evidence="1">
    <location>
        <begin position="21"/>
        <end position="156"/>
    </location>
</feature>
<accession>A0A919GPP9</accession>
<dbReference type="Gene3D" id="1.20.120.450">
    <property type="entry name" value="dinb family like domain"/>
    <property type="match status" value="1"/>
</dbReference>
<dbReference type="NCBIfam" id="TIGR03083">
    <property type="entry name" value="maleylpyruvate isomerase family mycothiol-dependent enzyme"/>
    <property type="match status" value="1"/>
</dbReference>
<name>A0A919GPP9_9ACTN</name>
<comment type="caution">
    <text evidence="2">The sequence shown here is derived from an EMBL/GenBank/DDBJ whole genome shotgun (WGS) entry which is preliminary data.</text>
</comment>
<evidence type="ECO:0000313" key="2">
    <source>
        <dbReference type="EMBL" id="GHH88477.1"/>
    </source>
</evidence>
<reference evidence="2" key="2">
    <citation type="submission" date="2020-09" db="EMBL/GenBank/DDBJ databases">
        <authorList>
            <person name="Sun Q."/>
            <person name="Ohkuma M."/>
        </authorList>
    </citation>
    <scope>NUCLEOTIDE SEQUENCE</scope>
    <source>
        <strain evidence="2">JCM 5069</strain>
    </source>
</reference>
<dbReference type="Pfam" id="PF11716">
    <property type="entry name" value="MDMPI_N"/>
    <property type="match status" value="1"/>
</dbReference>
<protein>
    <recommendedName>
        <fullName evidence="1">Mycothiol-dependent maleylpyruvate isomerase metal-binding domain-containing protein</fullName>
    </recommendedName>
</protein>
<dbReference type="InterPro" id="IPR034660">
    <property type="entry name" value="DinB/YfiT-like"/>
</dbReference>
<gene>
    <name evidence="2" type="ORF">GCM10018793_68280</name>
</gene>
<evidence type="ECO:0000259" key="1">
    <source>
        <dbReference type="Pfam" id="PF11716"/>
    </source>
</evidence>
<dbReference type="GO" id="GO:0046872">
    <property type="term" value="F:metal ion binding"/>
    <property type="evidence" value="ECO:0007669"/>
    <property type="project" value="InterPro"/>
</dbReference>
<proteinExistence type="predicted"/>
<dbReference type="Proteomes" id="UP000603708">
    <property type="component" value="Unassembled WGS sequence"/>
</dbReference>